<name>A0A2S2NEQ3_SCHGA</name>
<protein>
    <recommendedName>
        <fullName evidence="2">MULE transposase domain-containing protein</fullName>
    </recommendedName>
</protein>
<proteinExistence type="predicted"/>
<accession>A0A2S2NEQ3</accession>
<evidence type="ECO:0000313" key="1">
    <source>
        <dbReference type="EMBL" id="MBY15673.1"/>
    </source>
</evidence>
<reference evidence="1" key="1">
    <citation type="submission" date="2018-04" db="EMBL/GenBank/DDBJ databases">
        <title>Transcriptome of Schizaphis graminum biotype I.</title>
        <authorList>
            <person name="Scully E.D."/>
            <person name="Geib S.M."/>
            <person name="Palmer N.A."/>
            <person name="Koch K."/>
            <person name="Bradshaw J."/>
            <person name="Heng-Moss T."/>
            <person name="Sarath G."/>
        </authorList>
    </citation>
    <scope>NUCLEOTIDE SEQUENCE</scope>
</reference>
<dbReference type="EMBL" id="GGMR01003054">
    <property type="protein sequence ID" value="MBY15673.1"/>
    <property type="molecule type" value="Transcribed_RNA"/>
</dbReference>
<sequence>MFNLIKEAAIRIDLIFNPKCFQIDFEIGMIMAIKELFGHQTKIKGCLFHFGQSIWRKVQNVGLSEEYKNNSEVKLTVRRICALVLVPIDTIDECWTTIHAQAPNNENLTKLMDYFVDTYLNYDVCHFHRKMWNHFETEGSRTINHLEGWHAALNRAVNRHRPNIYILINEIKNQQQNFELDISSQSRGNPKPKPSLKFRKLEEQLKNVKEKYVIFFFLSYTGEHTFMTFKNNVIF</sequence>
<organism evidence="1">
    <name type="scientific">Schizaphis graminum</name>
    <name type="common">Green bug aphid</name>
    <dbReference type="NCBI Taxonomy" id="13262"/>
    <lineage>
        <taxon>Eukaryota</taxon>
        <taxon>Metazoa</taxon>
        <taxon>Ecdysozoa</taxon>
        <taxon>Arthropoda</taxon>
        <taxon>Hexapoda</taxon>
        <taxon>Insecta</taxon>
        <taxon>Pterygota</taxon>
        <taxon>Neoptera</taxon>
        <taxon>Paraneoptera</taxon>
        <taxon>Hemiptera</taxon>
        <taxon>Sternorrhyncha</taxon>
        <taxon>Aphidomorpha</taxon>
        <taxon>Aphidoidea</taxon>
        <taxon>Aphididae</taxon>
        <taxon>Aphidini</taxon>
        <taxon>Schizaphis</taxon>
    </lineage>
</organism>
<evidence type="ECO:0008006" key="2">
    <source>
        <dbReference type="Google" id="ProtNLM"/>
    </source>
</evidence>
<dbReference type="AlphaFoldDB" id="A0A2S2NEQ3"/>
<gene>
    <name evidence="1" type="ORF">g.124117</name>
</gene>